<dbReference type="Pfam" id="PF01636">
    <property type="entry name" value="APH"/>
    <property type="match status" value="1"/>
</dbReference>
<dbReference type="GO" id="GO:0016740">
    <property type="term" value="F:transferase activity"/>
    <property type="evidence" value="ECO:0007669"/>
    <property type="project" value="UniProtKB-KW"/>
</dbReference>
<feature type="domain" description="Aminoglycoside phosphotransferase" evidence="1">
    <location>
        <begin position="36"/>
        <end position="258"/>
    </location>
</feature>
<dbReference type="Proteomes" id="UP000295606">
    <property type="component" value="Unassembled WGS sequence"/>
</dbReference>
<dbReference type="InterPro" id="IPR051678">
    <property type="entry name" value="AGP_Transferase"/>
</dbReference>
<dbReference type="InterPro" id="IPR011009">
    <property type="entry name" value="Kinase-like_dom_sf"/>
</dbReference>
<name>A0A4R5LDA7_9BURK</name>
<keyword evidence="2" id="KW-0808">Transferase</keyword>
<dbReference type="OrthoDB" id="9797603at2"/>
<evidence type="ECO:0000313" key="3">
    <source>
        <dbReference type="Proteomes" id="UP000295606"/>
    </source>
</evidence>
<dbReference type="SUPFAM" id="SSF56112">
    <property type="entry name" value="Protein kinase-like (PK-like)"/>
    <property type="match status" value="1"/>
</dbReference>
<evidence type="ECO:0000259" key="1">
    <source>
        <dbReference type="Pfam" id="PF01636"/>
    </source>
</evidence>
<organism evidence="2 3">
    <name type="scientific">Paraburkholderia guartelaensis</name>
    <dbReference type="NCBI Taxonomy" id="2546446"/>
    <lineage>
        <taxon>Bacteria</taxon>
        <taxon>Pseudomonadati</taxon>
        <taxon>Pseudomonadota</taxon>
        <taxon>Betaproteobacteria</taxon>
        <taxon>Burkholderiales</taxon>
        <taxon>Burkholderiaceae</taxon>
        <taxon>Paraburkholderia</taxon>
    </lineage>
</organism>
<sequence length="320" mass="34772">MGESKAIASLAVPLWAQRALGAPPLALERQWLLSQSGNEVYRARMPDGSSRVLRISPHARAFMHTRANLGVLRELGLPVQTVLGEGITPMGAAFIVLDWLPGRDLYYVLQDMSDAQGARIAATVTDFQHRVAAREAPANGGFGWVSLFGARRSHARWSDIFGEPAARHAHVEMRDRTDATPLERCRGRLGLLRASLEDYFASVDPVCFLHDLTIKNVLVRDGELSGLIDFDSVCYGDPLMVLGITLAHLEADIGEAGRPYGEALLQCWQPQGAQMRATGFYASLWATGFLAIALDAGDAERAQTLVPVVQRLLAMAEGAA</sequence>
<comment type="caution">
    <text evidence="2">The sequence shown here is derived from an EMBL/GenBank/DDBJ whole genome shotgun (WGS) entry which is preliminary data.</text>
</comment>
<evidence type="ECO:0000313" key="2">
    <source>
        <dbReference type="EMBL" id="TDG07244.1"/>
    </source>
</evidence>
<proteinExistence type="predicted"/>
<protein>
    <submittedName>
        <fullName evidence="2">Aminoglycoside phosphotransferase family protein</fullName>
    </submittedName>
</protein>
<dbReference type="RefSeq" id="WP_133183771.1">
    <property type="nucleotide sequence ID" value="NZ_SMOD01000011.1"/>
</dbReference>
<reference evidence="2 3" key="1">
    <citation type="submission" date="2019-03" db="EMBL/GenBank/DDBJ databases">
        <title>Paraburkholderia sp. isolated from native Mimosa gymnas in Guartela State Park, Brazil.</title>
        <authorList>
            <person name="Paulitsch F."/>
            <person name="Hungria M."/>
            <person name="Delamuta J.R.M."/>
            <person name="Ribeiro R.A."/>
            <person name="Dall'Agnol R."/>
            <person name="Silva J.S.B."/>
        </authorList>
    </citation>
    <scope>NUCLEOTIDE SEQUENCE [LARGE SCALE GENOMIC DNA]</scope>
    <source>
        <strain evidence="2 3">CNPSo 3008</strain>
    </source>
</reference>
<dbReference type="EMBL" id="SMOD01000011">
    <property type="protein sequence ID" value="TDG07244.1"/>
    <property type="molecule type" value="Genomic_DNA"/>
</dbReference>
<accession>A0A4R5LDA7</accession>
<dbReference type="Gene3D" id="3.90.1200.10">
    <property type="match status" value="1"/>
</dbReference>
<gene>
    <name evidence="2" type="ORF">E1N52_16210</name>
</gene>
<dbReference type="InterPro" id="IPR002575">
    <property type="entry name" value="Aminoglycoside_PTrfase"/>
</dbReference>
<dbReference type="PANTHER" id="PTHR21310">
    <property type="entry name" value="AMINOGLYCOSIDE PHOSPHOTRANSFERASE-RELATED-RELATED"/>
    <property type="match status" value="1"/>
</dbReference>
<dbReference type="AlphaFoldDB" id="A0A4R5LDA7"/>